<dbReference type="SUPFAM" id="SSF141322">
    <property type="entry name" value="NfeD domain-like"/>
    <property type="match status" value="1"/>
</dbReference>
<feature type="transmembrane region" description="Helical" evidence="5">
    <location>
        <begin position="346"/>
        <end position="365"/>
    </location>
</feature>
<evidence type="ECO:0000256" key="6">
    <source>
        <dbReference type="SAM" id="SignalP"/>
    </source>
</evidence>
<dbReference type="Pfam" id="PF25145">
    <property type="entry name" value="NfeD1b_N"/>
    <property type="match status" value="1"/>
</dbReference>
<dbReference type="PANTHER" id="PTHR33507:SF3">
    <property type="entry name" value="INNER MEMBRANE PROTEIN YBBJ"/>
    <property type="match status" value="1"/>
</dbReference>
<feature type="transmembrane region" description="Helical" evidence="5">
    <location>
        <begin position="296"/>
        <end position="314"/>
    </location>
</feature>
<dbReference type="PANTHER" id="PTHR33507">
    <property type="entry name" value="INNER MEMBRANE PROTEIN YBBJ"/>
    <property type="match status" value="1"/>
</dbReference>
<gene>
    <name evidence="10" type="ORF">ACFFSY_06050</name>
</gene>
<dbReference type="RefSeq" id="WP_377491374.1">
    <property type="nucleotide sequence ID" value="NZ_JBHMDO010000010.1"/>
</dbReference>
<protein>
    <submittedName>
        <fullName evidence="10">Nodulation protein NfeD</fullName>
    </submittedName>
</protein>
<keyword evidence="4 5" id="KW-0472">Membrane</keyword>
<dbReference type="SUPFAM" id="SSF52096">
    <property type="entry name" value="ClpP/crotonase"/>
    <property type="match status" value="1"/>
</dbReference>
<comment type="caution">
    <text evidence="10">The sequence shown here is derived from an EMBL/GenBank/DDBJ whole genome shotgun (WGS) entry which is preliminary data.</text>
</comment>
<evidence type="ECO:0000313" key="10">
    <source>
        <dbReference type="EMBL" id="MFB9325481.1"/>
    </source>
</evidence>
<name>A0ABV5KLL3_9BACL</name>
<evidence type="ECO:0000256" key="4">
    <source>
        <dbReference type="ARBA" id="ARBA00023136"/>
    </source>
</evidence>
<feature type="signal peptide" evidence="6">
    <location>
        <begin position="1"/>
        <end position="33"/>
    </location>
</feature>
<dbReference type="CDD" id="cd07021">
    <property type="entry name" value="Clp_protease_NfeD_like"/>
    <property type="match status" value="1"/>
</dbReference>
<accession>A0ABV5KLL3</accession>
<evidence type="ECO:0000256" key="5">
    <source>
        <dbReference type="SAM" id="Phobius"/>
    </source>
</evidence>
<dbReference type="InterPro" id="IPR012340">
    <property type="entry name" value="NA-bd_OB-fold"/>
</dbReference>
<evidence type="ECO:0000256" key="2">
    <source>
        <dbReference type="ARBA" id="ARBA00022692"/>
    </source>
</evidence>
<proteinExistence type="predicted"/>
<dbReference type="InterPro" id="IPR002810">
    <property type="entry name" value="NfeD-like_C"/>
</dbReference>
<keyword evidence="3 5" id="KW-1133">Transmembrane helix</keyword>
<feature type="chain" id="PRO_5046319239" evidence="6">
    <location>
        <begin position="34"/>
        <end position="456"/>
    </location>
</feature>
<dbReference type="EMBL" id="JBHMDO010000010">
    <property type="protein sequence ID" value="MFB9325481.1"/>
    <property type="molecule type" value="Genomic_DNA"/>
</dbReference>
<feature type="domain" description="NfeD1b N-terminal" evidence="9">
    <location>
        <begin position="43"/>
        <end position="233"/>
    </location>
</feature>
<keyword evidence="2 5" id="KW-0812">Transmembrane</keyword>
<feature type="transmembrane region" description="Helical" evidence="5">
    <location>
        <begin position="246"/>
        <end position="266"/>
    </location>
</feature>
<feature type="transmembrane region" description="Helical" evidence="5">
    <location>
        <begin position="273"/>
        <end position="290"/>
    </location>
</feature>
<sequence>MTANRALRACRQACVFLIASAMLLAALIMTASANGQDAEGSAVFVVHAEQSVESGLQSYLERAYAEAEDAQAARVILVLNTFGGRVDSAEAIGHLVRSSKVPTIAYVQGKAVSAGTYIALNAKELVMQPGSTIGAAAVVDGSGKLIDNPKVVSMWREEMREAAALNGRMPEIAAAMVDPNAELALDAIGKVKRQGDVLTLTASEAVKVGYAEYTADTLDDVLRQSGLEGREVVNVSPTFAEKLARFLIQPIVMTLLFIIGIAGIAIEFFIPGFGFPGLLGTAAFGLYFFGHYVAGFAGMEDVMLFIIGIVLLVIEVFVPSFGILGLLGSGAIVAGIVMASPDIETAIISLAVALLVSVVIVYFIARRFKHRGIWNKLILRDRLTTEEGYVSNANRTDLVGRTGEAYTTLRPSGTAVIDGKRYDVVTSGDFIDAGTGIVVVKVEGTRIVVQQQSTAV</sequence>
<evidence type="ECO:0000259" key="7">
    <source>
        <dbReference type="Pfam" id="PF01957"/>
    </source>
</evidence>
<feature type="transmembrane region" description="Helical" evidence="5">
    <location>
        <begin position="321"/>
        <end position="340"/>
    </location>
</feature>
<keyword evidence="6" id="KW-0732">Signal</keyword>
<evidence type="ECO:0000256" key="1">
    <source>
        <dbReference type="ARBA" id="ARBA00004141"/>
    </source>
</evidence>
<comment type="subcellular location">
    <subcellularLocation>
        <location evidence="1">Membrane</location>
        <topology evidence="1">Multi-pass membrane protein</topology>
    </subcellularLocation>
</comment>
<organism evidence="10 11">
    <name type="scientific">Paenibacillus aurantiacus</name>
    <dbReference type="NCBI Taxonomy" id="1936118"/>
    <lineage>
        <taxon>Bacteria</taxon>
        <taxon>Bacillati</taxon>
        <taxon>Bacillota</taxon>
        <taxon>Bacilli</taxon>
        <taxon>Bacillales</taxon>
        <taxon>Paenibacillaceae</taxon>
        <taxon>Paenibacillus</taxon>
    </lineage>
</organism>
<evidence type="ECO:0000259" key="8">
    <source>
        <dbReference type="Pfam" id="PF24961"/>
    </source>
</evidence>
<feature type="domain" description="NfeD-like C-terminal" evidence="7">
    <location>
        <begin position="397"/>
        <end position="450"/>
    </location>
</feature>
<dbReference type="Proteomes" id="UP001589747">
    <property type="component" value="Unassembled WGS sequence"/>
</dbReference>
<dbReference type="Gene3D" id="3.90.226.10">
    <property type="entry name" value="2-enoyl-CoA Hydratase, Chain A, domain 1"/>
    <property type="match status" value="1"/>
</dbReference>
<reference evidence="10 11" key="1">
    <citation type="submission" date="2024-09" db="EMBL/GenBank/DDBJ databases">
        <authorList>
            <person name="Sun Q."/>
            <person name="Mori K."/>
        </authorList>
    </citation>
    <scope>NUCLEOTIDE SEQUENCE [LARGE SCALE GENOMIC DNA]</scope>
    <source>
        <strain evidence="10 11">TISTR 2452</strain>
    </source>
</reference>
<dbReference type="Pfam" id="PF01957">
    <property type="entry name" value="NfeD"/>
    <property type="match status" value="1"/>
</dbReference>
<keyword evidence="11" id="KW-1185">Reference proteome</keyword>
<dbReference type="Gene3D" id="2.40.50.140">
    <property type="entry name" value="Nucleic acid-binding proteins"/>
    <property type="match status" value="1"/>
</dbReference>
<dbReference type="InterPro" id="IPR052165">
    <property type="entry name" value="Membrane_assoc_protease"/>
</dbReference>
<dbReference type="InterPro" id="IPR056739">
    <property type="entry name" value="NfeD_membrane"/>
</dbReference>
<dbReference type="InterPro" id="IPR056738">
    <property type="entry name" value="NfeD1b_N"/>
</dbReference>
<feature type="domain" description="NfeD integral membrane" evidence="8">
    <location>
        <begin position="252"/>
        <end position="365"/>
    </location>
</feature>
<dbReference type="Pfam" id="PF24961">
    <property type="entry name" value="NfeD_membrane"/>
    <property type="match status" value="1"/>
</dbReference>
<evidence type="ECO:0000259" key="9">
    <source>
        <dbReference type="Pfam" id="PF25145"/>
    </source>
</evidence>
<evidence type="ECO:0000313" key="11">
    <source>
        <dbReference type="Proteomes" id="UP001589747"/>
    </source>
</evidence>
<evidence type="ECO:0000256" key="3">
    <source>
        <dbReference type="ARBA" id="ARBA00022989"/>
    </source>
</evidence>
<dbReference type="InterPro" id="IPR029045">
    <property type="entry name" value="ClpP/crotonase-like_dom_sf"/>
</dbReference>